<dbReference type="AlphaFoldDB" id="W9CNC7"/>
<dbReference type="InterPro" id="IPR046341">
    <property type="entry name" value="SET_dom_sf"/>
</dbReference>
<feature type="compositionally biased region" description="Basic and acidic residues" evidence="1">
    <location>
        <begin position="43"/>
        <end position="62"/>
    </location>
</feature>
<name>W9CNC7_SCLBF</name>
<feature type="domain" description="SET" evidence="2">
    <location>
        <begin position="468"/>
        <end position="615"/>
    </location>
</feature>
<proteinExistence type="predicted"/>
<organism evidence="3 4">
    <name type="scientific">Sclerotinia borealis (strain F-4128)</name>
    <dbReference type="NCBI Taxonomy" id="1432307"/>
    <lineage>
        <taxon>Eukaryota</taxon>
        <taxon>Fungi</taxon>
        <taxon>Dikarya</taxon>
        <taxon>Ascomycota</taxon>
        <taxon>Pezizomycotina</taxon>
        <taxon>Leotiomycetes</taxon>
        <taxon>Helotiales</taxon>
        <taxon>Sclerotiniaceae</taxon>
        <taxon>Sclerotinia</taxon>
    </lineage>
</organism>
<dbReference type="Proteomes" id="UP000019487">
    <property type="component" value="Unassembled WGS sequence"/>
</dbReference>
<reference evidence="3 4" key="1">
    <citation type="journal article" date="2014" name="Genome Announc.">
        <title>Draft genome sequence of Sclerotinia borealis, a psychrophilic plant pathogenic fungus.</title>
        <authorList>
            <person name="Mardanov A.V."/>
            <person name="Beletsky A.V."/>
            <person name="Kadnikov V.V."/>
            <person name="Ignatov A.N."/>
            <person name="Ravin N.V."/>
        </authorList>
    </citation>
    <scope>NUCLEOTIDE SEQUENCE [LARGE SCALE GENOMIC DNA]</scope>
    <source>
        <strain evidence="4">F-4157</strain>
    </source>
</reference>
<feature type="compositionally biased region" description="Basic residues" evidence="1">
    <location>
        <begin position="30"/>
        <end position="39"/>
    </location>
</feature>
<dbReference type="Pfam" id="PF00856">
    <property type="entry name" value="SET"/>
    <property type="match status" value="1"/>
</dbReference>
<evidence type="ECO:0000259" key="2">
    <source>
        <dbReference type="PROSITE" id="PS50280"/>
    </source>
</evidence>
<evidence type="ECO:0000256" key="1">
    <source>
        <dbReference type="SAM" id="MobiDB-lite"/>
    </source>
</evidence>
<dbReference type="EMBL" id="AYSA01000157">
    <property type="protein sequence ID" value="ESZ96015.1"/>
    <property type="molecule type" value="Genomic_DNA"/>
</dbReference>
<evidence type="ECO:0000313" key="3">
    <source>
        <dbReference type="EMBL" id="ESZ96015.1"/>
    </source>
</evidence>
<comment type="caution">
    <text evidence="3">The sequence shown here is derived from an EMBL/GenBank/DDBJ whole genome shotgun (WGS) entry which is preliminary data.</text>
</comment>
<dbReference type="SUPFAM" id="SSF82199">
    <property type="entry name" value="SET domain"/>
    <property type="match status" value="1"/>
</dbReference>
<gene>
    <name evidence="3" type="ORF">SBOR_3588</name>
</gene>
<keyword evidence="4" id="KW-1185">Reference proteome</keyword>
<sequence>MSNWFSWPPWGRQSLEPGPDSLRPPPRSRAPSRSRRPSSRRLSAAERAARETEEKRAREVEEQRVASMSIAARLAYKEKIRFREEQKIRAVKERFLAEKKLIGQQHQAGLTEPNRAWKRKHDDDAEAQAAERRQAFIDAREAREQQASQPEWPAIQREANKTHAVKLFESIYVDLQNHFLHPTLINSERYNPYNEMFQSFHNAAHESLRRFVSLARNPEEGMGGIGIDSAAVLMLSESFRSALKYGEDRNGFLAQNGNAEFPLIGRWEEFEIKLRLEHTSIRGFAIARHIPYMTVYRRAAQEIFGGFNHVADQNLRLDPSIRNPFEVYLASDGRLLPCLFTPLPGHVEPTHQDIIIKHPFKNPKENESNKDNVGPAHQGVVTLPFQNLRENIYSRENFRGYAPPSSWPPSWEYPPADIQHPCLDWGKDYPVCVACGHRTGPSGAPEDADASGEKQICECKTPSVFDKILIEIREFPSTTTSKQLDRGIRSLQKIHKGHVIGEILGEFVPLGAELDFQCPHDFAIDFNGPPAVDKFGKVLEIDPDTIVTKPIDTNTDPIATLITGHKGSWTRLINNGSSRTANVEARSEVWAGKLRVTVRALRDIRFGEQLQIHYADIYLEPDGQSLNARKKEHRERLPMRGLSGFFK</sequence>
<dbReference type="SMART" id="SM00317">
    <property type="entry name" value="SET"/>
    <property type="match status" value="1"/>
</dbReference>
<protein>
    <recommendedName>
        <fullName evidence="2">SET domain-containing protein</fullName>
    </recommendedName>
</protein>
<feature type="region of interest" description="Disordered" evidence="1">
    <location>
        <begin position="1"/>
        <end position="62"/>
    </location>
</feature>
<evidence type="ECO:0000313" key="4">
    <source>
        <dbReference type="Proteomes" id="UP000019487"/>
    </source>
</evidence>
<dbReference type="InterPro" id="IPR001214">
    <property type="entry name" value="SET_dom"/>
</dbReference>
<dbReference type="PROSITE" id="PS50280">
    <property type="entry name" value="SET"/>
    <property type="match status" value="1"/>
</dbReference>
<dbReference type="HOGENOM" id="CLU_423445_0_0_1"/>
<dbReference type="Gene3D" id="2.170.270.10">
    <property type="entry name" value="SET domain"/>
    <property type="match status" value="1"/>
</dbReference>
<dbReference type="OrthoDB" id="308383at2759"/>
<accession>W9CNC7</accession>